<dbReference type="PANTHER" id="PTHR42754">
    <property type="entry name" value="ENDOGLUCANASE"/>
    <property type="match status" value="1"/>
</dbReference>
<dbReference type="EMBL" id="CACVAQ010000169">
    <property type="protein sequence ID" value="CAA6810827.1"/>
    <property type="molecule type" value="Genomic_DNA"/>
</dbReference>
<protein>
    <submittedName>
        <fullName evidence="1">Lipoprotein, putative</fullName>
    </submittedName>
</protein>
<reference evidence="1" key="1">
    <citation type="submission" date="2020-01" db="EMBL/GenBank/DDBJ databases">
        <authorList>
            <person name="Meier V. D."/>
            <person name="Meier V D."/>
        </authorList>
    </citation>
    <scope>NUCLEOTIDE SEQUENCE</scope>
    <source>
        <strain evidence="1">HLG_WM_MAG_10</strain>
    </source>
</reference>
<evidence type="ECO:0000313" key="1">
    <source>
        <dbReference type="EMBL" id="CAA6810827.1"/>
    </source>
</evidence>
<organism evidence="1">
    <name type="scientific">uncultured Aureispira sp</name>
    <dbReference type="NCBI Taxonomy" id="1331704"/>
    <lineage>
        <taxon>Bacteria</taxon>
        <taxon>Pseudomonadati</taxon>
        <taxon>Bacteroidota</taxon>
        <taxon>Saprospiria</taxon>
        <taxon>Saprospirales</taxon>
        <taxon>Saprospiraceae</taxon>
        <taxon>Aureispira</taxon>
        <taxon>environmental samples</taxon>
    </lineage>
</organism>
<accession>A0A6S6T2A3</accession>
<name>A0A6S6T2A3_9BACT</name>
<gene>
    <name evidence="1" type="ORF">HELGO_WM14599</name>
</gene>
<sequence>MLFVLTAYLSSSCEKEQISPINQEVAFVKYYGHVGAQTATDVVQTADGGYILLGSTNSYSTRQEMDVLVVKTDSLGNELWSSSFGRAAGSLAGDYLRFSEEGVRIIELPNQSAYIVAANRTYFSYNNASSPAGSGIKGQTKIVLYQLDYATGAPRLDEGVELKQNTYERFTEEVSDMKIDTANGVYNYVLTGYTTDIQPNKPNDNDNGALDKTDIFTALLNSQFAIQWTTSSLAYGFPRADYGTSVQILDGGYLICGTSEEKTNLGSVDPILLPRIITVIMEKSGGTPLNVSYFTEESYYFEGGYSVYDSDNGIITIASHVLKKGGSGDDGKVALLQVTENLTPVTPDASGPTHCKYYDLGTRGNKTSGGIHAVASLALVPGNNGFILSSTQGAEGSEFESDLCVTKFDKDLEQEEGWPYFFGYADSDRLVLTKDEAGSIIPVTAGAGNQITVSGYVFTGKFGLGTNEMMGLVRLNLNGELIP</sequence>
<dbReference type="AlphaFoldDB" id="A0A6S6T2A3"/>
<proteinExistence type="predicted"/>
<dbReference type="PANTHER" id="PTHR42754:SF1">
    <property type="entry name" value="LIPOPROTEIN"/>
    <property type="match status" value="1"/>
</dbReference>
<keyword evidence="1" id="KW-0449">Lipoprotein</keyword>